<dbReference type="OrthoDB" id="10060449at2759"/>
<dbReference type="GO" id="GO:0006287">
    <property type="term" value="P:base-excision repair, gap-filling"/>
    <property type="evidence" value="ECO:0007669"/>
    <property type="project" value="TreeGrafter"/>
</dbReference>
<keyword evidence="1" id="KW-0808">Transferase</keyword>
<dbReference type="EMBL" id="CAJNOV010004999">
    <property type="protein sequence ID" value="CAF1195457.1"/>
    <property type="molecule type" value="Genomic_DNA"/>
</dbReference>
<keyword evidence="1" id="KW-0548">Nucleotidyltransferase</keyword>
<dbReference type="GO" id="GO:0045004">
    <property type="term" value="P:DNA replication proofreading"/>
    <property type="evidence" value="ECO:0007669"/>
    <property type="project" value="TreeGrafter"/>
</dbReference>
<comment type="function">
    <text evidence="1">DNA polymerase II participates in chromosomal DNA replication.</text>
</comment>
<evidence type="ECO:0000313" key="4">
    <source>
        <dbReference type="EMBL" id="CAF1994919.1"/>
    </source>
</evidence>
<dbReference type="Proteomes" id="UP000663855">
    <property type="component" value="Unassembled WGS sequence"/>
</dbReference>
<keyword evidence="1" id="KW-0539">Nucleus</keyword>
<dbReference type="GO" id="GO:0051539">
    <property type="term" value="F:4 iron, 4 sulfur cluster binding"/>
    <property type="evidence" value="ECO:0007669"/>
    <property type="project" value="UniProtKB-KW"/>
</dbReference>
<dbReference type="EMBL" id="CAJOBH010001036">
    <property type="protein sequence ID" value="CAF3832215.1"/>
    <property type="molecule type" value="Genomic_DNA"/>
</dbReference>
<dbReference type="PANTHER" id="PTHR10670:SF0">
    <property type="entry name" value="DNA POLYMERASE EPSILON CATALYTIC SUBUNIT A"/>
    <property type="match status" value="1"/>
</dbReference>
<comment type="similarity">
    <text evidence="1">Belongs to the DNA polymerase type-B family.</text>
</comment>
<dbReference type="GO" id="GO:0006297">
    <property type="term" value="P:nucleotide-excision repair, DNA gap filling"/>
    <property type="evidence" value="ECO:0007669"/>
    <property type="project" value="TreeGrafter"/>
</dbReference>
<evidence type="ECO:0000313" key="5">
    <source>
        <dbReference type="EMBL" id="CAF3832215.1"/>
    </source>
</evidence>
<dbReference type="Proteomes" id="UP000663824">
    <property type="component" value="Unassembled WGS sequence"/>
</dbReference>
<dbReference type="PANTHER" id="PTHR10670">
    <property type="entry name" value="DNA POLYMERASE EPSILON CATALYTIC SUBUNIT A"/>
    <property type="match status" value="1"/>
</dbReference>
<name>A0A814W2T1_9BILA</name>
<dbReference type="Proteomes" id="UP000681967">
    <property type="component" value="Unassembled WGS sequence"/>
</dbReference>
<dbReference type="Proteomes" id="UP000676336">
    <property type="component" value="Unassembled WGS sequence"/>
</dbReference>
<dbReference type="InterPro" id="IPR029703">
    <property type="entry name" value="POL2"/>
</dbReference>
<evidence type="ECO:0000313" key="6">
    <source>
        <dbReference type="EMBL" id="CAF3843130.1"/>
    </source>
</evidence>
<evidence type="ECO:0000313" key="3">
    <source>
        <dbReference type="EMBL" id="CAF1349655.1"/>
    </source>
</evidence>
<dbReference type="EMBL" id="CAJNOW010002388">
    <property type="protein sequence ID" value="CAF1349655.1"/>
    <property type="molecule type" value="Genomic_DNA"/>
</dbReference>
<comment type="catalytic activity">
    <reaction evidence="1">
        <text>DNA(n) + a 2'-deoxyribonucleoside 5'-triphosphate = DNA(n+1) + diphosphate</text>
        <dbReference type="Rhea" id="RHEA:22508"/>
        <dbReference type="Rhea" id="RHEA-COMP:17339"/>
        <dbReference type="Rhea" id="RHEA-COMP:17340"/>
        <dbReference type="ChEBI" id="CHEBI:33019"/>
        <dbReference type="ChEBI" id="CHEBI:61560"/>
        <dbReference type="ChEBI" id="CHEBI:173112"/>
        <dbReference type="EC" id="2.7.7.7"/>
    </reaction>
</comment>
<dbReference type="GO" id="GO:0000278">
    <property type="term" value="P:mitotic cell cycle"/>
    <property type="evidence" value="ECO:0007669"/>
    <property type="project" value="TreeGrafter"/>
</dbReference>
<sequence>MFNEISFHKDSQDCYLSRSYVHMDCIKWFKPDSYLLVGSHGLKAVEQPQTLSNYLVSGAVATYYLYMKYVHTFIFAVGTVIPMRSDEVLWKDKIKYLKETFLHSRLFCLDLNENFEELSRVLR</sequence>
<keyword evidence="1" id="KW-0479">Metal-binding</keyword>
<reference evidence="2" key="1">
    <citation type="submission" date="2021-02" db="EMBL/GenBank/DDBJ databases">
        <authorList>
            <person name="Nowell W R."/>
        </authorList>
    </citation>
    <scope>NUCLEOTIDE SEQUENCE</scope>
</reference>
<accession>A0A814W2T1</accession>
<dbReference type="EMBL" id="CAJOBI010000753">
    <property type="protein sequence ID" value="CAF3843130.1"/>
    <property type="molecule type" value="Genomic_DNA"/>
</dbReference>
<dbReference type="GO" id="GO:0008270">
    <property type="term" value="F:zinc ion binding"/>
    <property type="evidence" value="ECO:0007669"/>
    <property type="project" value="UniProtKB-KW"/>
</dbReference>
<dbReference type="EMBL" id="CAJNRE010002849">
    <property type="protein sequence ID" value="CAF1994919.1"/>
    <property type="molecule type" value="Genomic_DNA"/>
</dbReference>
<evidence type="ECO:0000313" key="7">
    <source>
        <dbReference type="EMBL" id="CAF3922091.1"/>
    </source>
</evidence>
<evidence type="ECO:0000313" key="8">
    <source>
        <dbReference type="Proteomes" id="UP000663855"/>
    </source>
</evidence>
<organism evidence="2 8">
    <name type="scientific">Rotaria magnacalcarata</name>
    <dbReference type="NCBI Taxonomy" id="392030"/>
    <lineage>
        <taxon>Eukaryota</taxon>
        <taxon>Metazoa</taxon>
        <taxon>Spiralia</taxon>
        <taxon>Gnathifera</taxon>
        <taxon>Rotifera</taxon>
        <taxon>Eurotatoria</taxon>
        <taxon>Bdelloidea</taxon>
        <taxon>Philodinida</taxon>
        <taxon>Philodinidae</taxon>
        <taxon>Rotaria</taxon>
    </lineage>
</organism>
<dbReference type="SUPFAM" id="SSF53098">
    <property type="entry name" value="Ribonuclease H-like"/>
    <property type="match status" value="1"/>
</dbReference>
<proteinExistence type="inferred from homology"/>
<keyword evidence="1" id="KW-0239">DNA-directed DNA polymerase</keyword>
<dbReference type="GO" id="GO:0008622">
    <property type="term" value="C:epsilon DNA polymerase complex"/>
    <property type="evidence" value="ECO:0007669"/>
    <property type="project" value="InterPro"/>
</dbReference>
<keyword evidence="1" id="KW-0238">DNA-binding</keyword>
<comment type="caution">
    <text evidence="2">The sequence shown here is derived from an EMBL/GenBank/DDBJ whole genome shotgun (WGS) entry which is preliminary data.</text>
</comment>
<evidence type="ECO:0000313" key="2">
    <source>
        <dbReference type="EMBL" id="CAF1195457.1"/>
    </source>
</evidence>
<keyword evidence="1" id="KW-0004">4Fe-4S</keyword>
<dbReference type="EMBL" id="CAJOBJ010002355">
    <property type="protein sequence ID" value="CAF3922091.1"/>
    <property type="molecule type" value="Genomic_DNA"/>
</dbReference>
<dbReference type="InterPro" id="IPR012337">
    <property type="entry name" value="RNaseH-like_sf"/>
</dbReference>
<dbReference type="GO" id="GO:0003677">
    <property type="term" value="F:DNA binding"/>
    <property type="evidence" value="ECO:0007669"/>
    <property type="project" value="UniProtKB-KW"/>
</dbReference>
<evidence type="ECO:0000256" key="1">
    <source>
        <dbReference type="RuleBase" id="RU365029"/>
    </source>
</evidence>
<dbReference type="AlphaFoldDB" id="A0A814W2T1"/>
<keyword evidence="1" id="KW-0411">Iron-sulfur</keyword>
<dbReference type="GO" id="GO:0008310">
    <property type="term" value="F:single-stranded DNA 3'-5' DNA exonuclease activity"/>
    <property type="evidence" value="ECO:0007669"/>
    <property type="project" value="TreeGrafter"/>
</dbReference>
<dbReference type="Proteomes" id="UP000681720">
    <property type="component" value="Unassembled WGS sequence"/>
</dbReference>
<comment type="cofactor">
    <cofactor evidence="1">
        <name>[4Fe-4S] cluster</name>
        <dbReference type="ChEBI" id="CHEBI:49883"/>
    </cofactor>
</comment>
<dbReference type="Proteomes" id="UP000663834">
    <property type="component" value="Unassembled WGS sequence"/>
</dbReference>
<keyword evidence="1" id="KW-0408">Iron</keyword>
<keyword evidence="1" id="KW-0235">DNA replication</keyword>
<gene>
    <name evidence="5" type="ORF">BYL167_LOCUS4771</name>
    <name evidence="2" type="ORF">CJN711_LOCUS11738</name>
    <name evidence="7" type="ORF">GIL414_LOCUS7625</name>
    <name evidence="3" type="ORF">KQP761_LOCUS7170</name>
    <name evidence="4" type="ORF">MBJ925_LOCUS7966</name>
    <name evidence="6" type="ORF">SMN809_LOCUS3567</name>
</gene>
<keyword evidence="1" id="KW-0863">Zinc-finger</keyword>
<comment type="subcellular location">
    <subcellularLocation>
        <location evidence="1">Nucleus</location>
    </subcellularLocation>
</comment>
<protein>
    <recommendedName>
        <fullName evidence="1">DNA polymerase epsilon catalytic subunit</fullName>
        <ecNumber evidence="1">2.7.7.7</ecNumber>
    </recommendedName>
</protein>
<dbReference type="GO" id="GO:0006272">
    <property type="term" value="P:leading strand elongation"/>
    <property type="evidence" value="ECO:0007669"/>
    <property type="project" value="TreeGrafter"/>
</dbReference>
<dbReference type="GO" id="GO:0003887">
    <property type="term" value="F:DNA-directed DNA polymerase activity"/>
    <property type="evidence" value="ECO:0007669"/>
    <property type="project" value="UniProtKB-KW"/>
</dbReference>
<dbReference type="EC" id="2.7.7.7" evidence="1"/>
<keyword evidence="1" id="KW-0862">Zinc</keyword>